<reference evidence="3" key="1">
    <citation type="submission" date="2020-01" db="EMBL/GenBank/DDBJ databases">
        <authorList>
            <consortium name="DOE Joint Genome Institute"/>
            <person name="Haridas S."/>
            <person name="Albert R."/>
            <person name="Binder M."/>
            <person name="Bloem J."/>
            <person name="Labutti K."/>
            <person name="Salamov A."/>
            <person name="Andreopoulos B."/>
            <person name="Baker S.E."/>
            <person name="Barry K."/>
            <person name="Bills G."/>
            <person name="Bluhm B.H."/>
            <person name="Cannon C."/>
            <person name="Castanera R."/>
            <person name="Culley D.E."/>
            <person name="Daum C."/>
            <person name="Ezra D."/>
            <person name="Gonzalez J.B."/>
            <person name="Henrissat B."/>
            <person name="Kuo A."/>
            <person name="Liang C."/>
            <person name="Lipzen A."/>
            <person name="Lutzoni F."/>
            <person name="Magnuson J."/>
            <person name="Mondo S."/>
            <person name="Nolan M."/>
            <person name="Ohm R."/>
            <person name="Pangilinan J."/>
            <person name="Park H.-J."/>
            <person name="Ramirez L."/>
            <person name="Alfaro M."/>
            <person name="Sun H."/>
            <person name="Tritt A."/>
            <person name="Yoshinaga Y."/>
            <person name="Zwiers L.-H."/>
            <person name="Turgeon B.G."/>
            <person name="Goodwin S.B."/>
            <person name="Spatafora J.W."/>
            <person name="Crous P.W."/>
            <person name="Grigoriev I.V."/>
        </authorList>
    </citation>
    <scope>NUCLEOTIDE SEQUENCE</scope>
    <source>
        <strain evidence="3">CBS 394.84</strain>
    </source>
</reference>
<feature type="coiled-coil region" evidence="1">
    <location>
        <begin position="274"/>
        <end position="301"/>
    </location>
</feature>
<feature type="region of interest" description="Disordered" evidence="2">
    <location>
        <begin position="314"/>
        <end position="669"/>
    </location>
</feature>
<feature type="compositionally biased region" description="Polar residues" evidence="2">
    <location>
        <begin position="562"/>
        <end position="571"/>
    </location>
</feature>
<comment type="caution">
    <text evidence="3">The sequence shown here is derived from an EMBL/GenBank/DDBJ whole genome shotgun (WGS) entry which is preliminary data.</text>
</comment>
<feature type="compositionally biased region" description="Polar residues" evidence="2">
    <location>
        <begin position="436"/>
        <end position="445"/>
    </location>
</feature>
<dbReference type="EMBL" id="ML976615">
    <property type="protein sequence ID" value="KAF1849376.1"/>
    <property type="molecule type" value="Genomic_DNA"/>
</dbReference>
<organism evidence="3 4">
    <name type="scientific">Cucurbitaria berberidis CBS 394.84</name>
    <dbReference type="NCBI Taxonomy" id="1168544"/>
    <lineage>
        <taxon>Eukaryota</taxon>
        <taxon>Fungi</taxon>
        <taxon>Dikarya</taxon>
        <taxon>Ascomycota</taxon>
        <taxon>Pezizomycotina</taxon>
        <taxon>Dothideomycetes</taxon>
        <taxon>Pleosporomycetidae</taxon>
        <taxon>Pleosporales</taxon>
        <taxon>Pleosporineae</taxon>
        <taxon>Cucurbitariaceae</taxon>
        <taxon>Cucurbitaria</taxon>
    </lineage>
</organism>
<feature type="compositionally biased region" description="Low complexity" evidence="2">
    <location>
        <begin position="636"/>
        <end position="646"/>
    </location>
</feature>
<dbReference type="AlphaFoldDB" id="A0A9P4GQ65"/>
<feature type="compositionally biased region" description="Low complexity" evidence="2">
    <location>
        <begin position="131"/>
        <end position="144"/>
    </location>
</feature>
<feature type="compositionally biased region" description="Basic and acidic residues" evidence="2">
    <location>
        <begin position="330"/>
        <end position="426"/>
    </location>
</feature>
<feature type="compositionally biased region" description="Acidic residues" evidence="2">
    <location>
        <begin position="589"/>
        <end position="608"/>
    </location>
</feature>
<feature type="region of interest" description="Disordered" evidence="2">
    <location>
        <begin position="123"/>
        <end position="144"/>
    </location>
</feature>
<feature type="compositionally biased region" description="Low complexity" evidence="2">
    <location>
        <begin position="505"/>
        <end position="528"/>
    </location>
</feature>
<evidence type="ECO:0000313" key="3">
    <source>
        <dbReference type="EMBL" id="KAF1849376.1"/>
    </source>
</evidence>
<keyword evidence="4" id="KW-1185">Reference proteome</keyword>
<dbReference type="Proteomes" id="UP000800039">
    <property type="component" value="Unassembled WGS sequence"/>
</dbReference>
<dbReference type="OrthoDB" id="3688279at2759"/>
<gene>
    <name evidence="3" type="ORF">K460DRAFT_428936</name>
</gene>
<sequence length="735" mass="82663">MPNPTGLPYLQPSSTFGVYRDPQTGQVVQVSGQQPEYLQHPPFMGMPQPNSNPFAPQSYFAAPGLQYRNGPSQYLPAQYLQMQQMQMEIQQRRPVQQPTPIPSIPFNPVQVVLPNQVQNYPVPTFAPPPSSSWAYPPQQPQQRQAPQQAWNFAENEVVDVDMEDAPQVVAPVFPPEQTTLEVPKEATPEPPKRKEPSFLAERVRYLKTKTHEQKHPVEIRLIRTFELNMDTKQQRKYCLAFWPSNEAALEDLHDMAKFSPNFTEIYMYRMRWEASATVTEAKKIEDEKTKMEAEKEELRGSCRAKYQEMLEAERDAQERTFIGSTRRHKGVEARKRQLREYEESKKEKQAMVEVLAKKKEEREAEEARKKMEAAEEREEKKQEREAEALRKKEASALKKADAATKRKADAEEKKRKRADDKLEKTSGRPAKAPKTGHTQALSTPTIEEEDDLEAVLAQQMFAELSDDTPADASSLLQEQEEQLHTADAGMNSSPSQGVEEEDDLAAMLAEEMLAELSADTPASAASPPQEEQEQLHAPSPPKEGAEQHTDGVAKPSELPQMKPTQCPTPRTTPAMGQEVEAQQQAVDAEQNEDDFDALFDDDGAEDDVQSPTPAAEDTTEESTDPPQDMAAPETPSASQEQAPASDSDSDSDSEDEEEEEELAYSPEDLLLVEQIRTKIAAADTTLATTHEQLSRITAKIFVTRARKTIDKLEEEKRALQAQLGEIRSRTLVQSS</sequence>
<name>A0A9P4GQ65_9PLEO</name>
<dbReference type="RefSeq" id="XP_040791939.1">
    <property type="nucleotide sequence ID" value="XM_040938302.1"/>
</dbReference>
<keyword evidence="1" id="KW-0175">Coiled coil</keyword>
<evidence type="ECO:0000256" key="1">
    <source>
        <dbReference type="SAM" id="Coils"/>
    </source>
</evidence>
<feature type="compositionally biased region" description="Acidic residues" evidence="2">
    <location>
        <begin position="647"/>
        <end position="662"/>
    </location>
</feature>
<protein>
    <submittedName>
        <fullName evidence="3">Uncharacterized protein</fullName>
    </submittedName>
</protein>
<evidence type="ECO:0000313" key="4">
    <source>
        <dbReference type="Proteomes" id="UP000800039"/>
    </source>
</evidence>
<proteinExistence type="predicted"/>
<evidence type="ECO:0000256" key="2">
    <source>
        <dbReference type="SAM" id="MobiDB-lite"/>
    </source>
</evidence>
<feature type="compositionally biased region" description="Low complexity" evidence="2">
    <location>
        <begin position="577"/>
        <end position="588"/>
    </location>
</feature>
<dbReference type="GeneID" id="63855556"/>
<feature type="coiled-coil region" evidence="1">
    <location>
        <begin position="702"/>
        <end position="729"/>
    </location>
</feature>
<accession>A0A9P4GQ65</accession>